<dbReference type="NCBIfam" id="TIGR02583">
    <property type="entry name" value="DevR_archaea"/>
    <property type="match status" value="1"/>
</dbReference>
<dbReference type="InterPro" id="IPR010154">
    <property type="entry name" value="CRISPR-assoc_Cas7/Cst2/DevR"/>
</dbReference>
<comment type="caution">
    <text evidence="3">The sequence shown here is derived from an EMBL/GenBank/DDBJ whole genome shotgun (WGS) entry which is preliminary data.</text>
</comment>
<reference evidence="3 4" key="1">
    <citation type="journal article" date="2019" name="Nat. Microbiol.">
        <title>Wide diversity of methane and short-chain alkane metabolisms in uncultured archaea.</title>
        <authorList>
            <person name="Borrel G."/>
            <person name="Adam P.S."/>
            <person name="McKay L.J."/>
            <person name="Chen L.X."/>
            <person name="Sierra-Garcia I.N."/>
            <person name="Sieber C.M."/>
            <person name="Letourneur Q."/>
            <person name="Ghozlane A."/>
            <person name="Andersen G.L."/>
            <person name="Li W.J."/>
            <person name="Hallam S.J."/>
            <person name="Muyzer G."/>
            <person name="de Oliveira V.M."/>
            <person name="Inskeep W.P."/>
            <person name="Banfield J.F."/>
            <person name="Gribaldo S."/>
        </authorList>
    </citation>
    <scope>NUCLEOTIDE SEQUENCE [LARGE SCALE GENOMIC DNA]</scope>
    <source>
        <strain evidence="3">NM4</strain>
    </source>
</reference>
<dbReference type="GO" id="GO:0051607">
    <property type="term" value="P:defense response to virus"/>
    <property type="evidence" value="ECO:0007669"/>
    <property type="project" value="UniProtKB-KW"/>
</dbReference>
<evidence type="ECO:0000256" key="2">
    <source>
        <dbReference type="ARBA" id="ARBA00025626"/>
    </source>
</evidence>
<dbReference type="InterPro" id="IPR002764">
    <property type="entry name" value="Cas7/Cst2/DevR_sub_I-a/Apern"/>
</dbReference>
<evidence type="ECO:0000256" key="1">
    <source>
        <dbReference type="ARBA" id="ARBA00023118"/>
    </source>
</evidence>
<dbReference type="PANTHER" id="PTHR37459">
    <property type="match status" value="1"/>
</dbReference>
<organism evidence="3 4">
    <name type="scientific">Candidatus Methanodesulfokora washburnensis</name>
    <dbReference type="NCBI Taxonomy" id="2478471"/>
    <lineage>
        <taxon>Archaea</taxon>
        <taxon>Thermoproteota</taxon>
        <taxon>Candidatus Korarchaeia</taxon>
        <taxon>Candidatus Korarchaeia incertae sedis</taxon>
        <taxon>Candidatus Methanodesulfokora</taxon>
    </lineage>
</organism>
<dbReference type="PANTHER" id="PTHR37459:SF1">
    <property type="entry name" value="CRISPR-ASSOCIATED PROTEIN CAS7_CST2_DEVR"/>
    <property type="match status" value="1"/>
</dbReference>
<dbReference type="EMBL" id="RXII01000104">
    <property type="protein sequence ID" value="RZN59542.1"/>
    <property type="molecule type" value="Genomic_DNA"/>
</dbReference>
<keyword evidence="1" id="KW-0051">Antiviral defense</keyword>
<evidence type="ECO:0000313" key="4">
    <source>
        <dbReference type="Proteomes" id="UP000316217"/>
    </source>
</evidence>
<dbReference type="InterPro" id="IPR052681">
    <property type="entry name" value="CRISPR-Cas7/Cst2/DevR"/>
</dbReference>
<protein>
    <submittedName>
        <fullName evidence="3">Type I-A CRISPR-associated protein Cas7/Csa2</fullName>
    </submittedName>
</protein>
<sequence>MLVCTRKGGEKMVFVRVSGRAIVNVHSANAEGAVGNYMGLSKMFILRRTSNGYEVTEDAVISGNMLKHWHAIRMVEVLKENGYSSLCESCKRFIMYRSTMDLNNEFEFIKTCAIEDVHGFLQPDASIRRESLVKFSFMLPVEEMRSEYAAVTHNRVVLTEEGKIPAEEQAMMVFKREYGSGLYGFLVSMDLKYVGRSLADPENKEKTLGVDDRKIRAKVAVLSLADVLSGRFGASIARALPAIKVEEILCAVSKSPIPNLVHGFYKDYLEESARILRALSSSGKQLKVYVYGDKVKEILKSTVPENIVSIEESAYSALVSAAKVTEEWLE</sequence>
<name>A0A520KI07_9CREN</name>
<dbReference type="AlphaFoldDB" id="A0A520KI07"/>
<dbReference type="Pfam" id="PF01905">
    <property type="entry name" value="DevR"/>
    <property type="match status" value="1"/>
</dbReference>
<gene>
    <name evidence="3" type="primary">cas7a</name>
    <name evidence="3" type="ORF">EF810_06690</name>
</gene>
<dbReference type="Proteomes" id="UP000316217">
    <property type="component" value="Unassembled WGS sequence"/>
</dbReference>
<dbReference type="NCBIfam" id="TIGR01875">
    <property type="entry name" value="cas_MJ0381"/>
    <property type="match status" value="1"/>
</dbReference>
<evidence type="ECO:0000313" key="3">
    <source>
        <dbReference type="EMBL" id="RZN59542.1"/>
    </source>
</evidence>
<proteinExistence type="predicted"/>
<comment type="function">
    <text evidence="2">CRISPR (clustered regularly interspaced short palindromic repeat) is an adaptive immune system that provides protection against mobile genetic elements (viruses, transposable elements and conjugative plasmids). CRISPR clusters contain spacers, sequences complementary to antecedent mobile elements, and target invading nucleic acids. CRISPR clusters are transcribed and processed into CRISPR RNA (crRNA).</text>
</comment>
<accession>A0A520KI07</accession>